<dbReference type="STRING" id="1396821.SAMN05444515_10231"/>
<proteinExistence type="predicted"/>
<keyword evidence="2" id="KW-1185">Reference proteome</keyword>
<sequence length="681" mass="73617">MPMDVPVKQPPHSLSAGVALSLTLGDLELPVVALRLREGLSRITRMEVDVVHAGPECLACLGAPARLTLSSCLSPAREWLGVLTACRPSCKAEDVGRRWRLTLRSRLAGLTLHRDTRLFIGLDAVGLTRELLDPLGLAVDARHLTRDHPRRGAILQADERDADLLFRVLARAGIHTRLTVAEGMETLRLEDGAGMPGHRVLNWLGSPGGWGDRPAGVLSARGHHRAVCRQIRVQGRLADGRPCVATADSGHGEGVQDHPGWGLHDSRSLEWRAWILAQREACRAHGLLLETTVQDLHPGDRIQIAAPGHPAVPRGVWRVESILHGAQADESGGWGYRNRVRLCPGDIPYQPAEPRRYGGPVPDMLQARIQGLSDPHMDDAGCQRARGLFMDVGLMAPEAEPHWPRLTPYAAPPGQDGRASGWHTPLQPGQPVSLMILGGDPDGFAVIAGAGFDGAHANPVDARDDRRHLYRSAGGHTLLMDDREGRALLKLFTRDEQHLLALDARMDAAALSLICRQGALIATTGGCLHIRCGAHLDSWAGGNRHERVAGEASLQASGQCIHRAAGDWRARVRHHVIMDAEADLRAMATRRLTLSAGAGLGLEVMAGEGQWRVEGDLDWWADQDLHIQSRGGRPIVIGTPEAGITLLPARGVVILHGRAIHLAAPAVNLRGRVEHHLNGGR</sequence>
<evidence type="ECO:0000313" key="1">
    <source>
        <dbReference type="EMBL" id="SEK43845.1"/>
    </source>
</evidence>
<dbReference type="EMBL" id="FOAA01000002">
    <property type="protein sequence ID" value="SEK43845.1"/>
    <property type="molecule type" value="Genomic_DNA"/>
</dbReference>
<protein>
    <submittedName>
        <fullName evidence="1">Type VI secretion system secreted protein VgrG</fullName>
    </submittedName>
</protein>
<dbReference type="Proteomes" id="UP000199256">
    <property type="component" value="Unassembled WGS sequence"/>
</dbReference>
<dbReference type="SUPFAM" id="SSF69279">
    <property type="entry name" value="Phage tail proteins"/>
    <property type="match status" value="2"/>
</dbReference>
<name>A0A1H7H6U6_9GAMM</name>
<dbReference type="Gene3D" id="4.10.220.110">
    <property type="match status" value="1"/>
</dbReference>
<dbReference type="Gene3D" id="3.55.50.10">
    <property type="entry name" value="Baseplate protein-like domains"/>
    <property type="match status" value="1"/>
</dbReference>
<dbReference type="AlphaFoldDB" id="A0A1H7H6U6"/>
<reference evidence="2" key="1">
    <citation type="submission" date="2016-10" db="EMBL/GenBank/DDBJ databases">
        <authorList>
            <person name="Varghese N."/>
            <person name="Submissions S."/>
        </authorList>
    </citation>
    <scope>NUCLEOTIDE SEQUENCE [LARGE SCALE GENOMIC DNA]</scope>
    <source>
        <strain evidence="2">DSM 241</strain>
    </source>
</reference>
<dbReference type="Pfam" id="PF05954">
    <property type="entry name" value="Phage_GPD"/>
    <property type="match status" value="1"/>
</dbReference>
<dbReference type="Gene3D" id="2.30.110.50">
    <property type="match status" value="1"/>
</dbReference>
<organism evidence="1 2">
    <name type="scientific">Ectothiorhodospira marina</name>
    <dbReference type="NCBI Taxonomy" id="1396821"/>
    <lineage>
        <taxon>Bacteria</taxon>
        <taxon>Pseudomonadati</taxon>
        <taxon>Pseudomonadota</taxon>
        <taxon>Gammaproteobacteria</taxon>
        <taxon>Chromatiales</taxon>
        <taxon>Ectothiorhodospiraceae</taxon>
        <taxon>Ectothiorhodospira</taxon>
    </lineage>
</organism>
<evidence type="ECO:0000313" key="2">
    <source>
        <dbReference type="Proteomes" id="UP000199256"/>
    </source>
</evidence>
<accession>A0A1H7H6U6</accession>
<gene>
    <name evidence="1" type="ORF">SAMN05444515_10231</name>
</gene>